<sequence>MVGLIVIAIILGIVLALVAVLGLNKNPLFEVVTGADVTATKRLFNFAPVVHFKLWQRTLILIAGIAVVGCIIVALIAFKQSATRLFASSFDLGFLIYLLVFQQLLPYYCYRFWQQSPEPRSPFQLADSATATRHFNERWLRSFGLVLIAGGATSFFFL</sequence>
<dbReference type="Proteomes" id="UP001227831">
    <property type="component" value="Unassembled WGS sequence"/>
</dbReference>
<keyword evidence="1" id="KW-0812">Transmembrane</keyword>
<name>A0ABU1AAG0_9LACO</name>
<feature type="transmembrane region" description="Helical" evidence="1">
    <location>
        <begin position="58"/>
        <end position="78"/>
    </location>
</feature>
<evidence type="ECO:0008006" key="4">
    <source>
        <dbReference type="Google" id="ProtNLM"/>
    </source>
</evidence>
<evidence type="ECO:0000313" key="2">
    <source>
        <dbReference type="EMBL" id="MDQ7937846.1"/>
    </source>
</evidence>
<keyword evidence="1" id="KW-0472">Membrane</keyword>
<dbReference type="EMBL" id="JAVCWF010000001">
    <property type="protein sequence ID" value="MDQ7937846.1"/>
    <property type="molecule type" value="Genomic_DNA"/>
</dbReference>
<comment type="caution">
    <text evidence="2">The sequence shown here is derived from an EMBL/GenBank/DDBJ whole genome shotgun (WGS) entry which is preliminary data.</text>
</comment>
<proteinExistence type="predicted"/>
<keyword evidence="3" id="KW-1185">Reference proteome</keyword>
<evidence type="ECO:0000256" key="1">
    <source>
        <dbReference type="SAM" id="Phobius"/>
    </source>
</evidence>
<protein>
    <recommendedName>
        <fullName evidence="4">DUF1772 domain-containing protein</fullName>
    </recommendedName>
</protein>
<accession>A0ABU1AAG0</accession>
<feature type="transmembrane region" description="Helical" evidence="1">
    <location>
        <begin position="85"/>
        <end position="105"/>
    </location>
</feature>
<evidence type="ECO:0000313" key="3">
    <source>
        <dbReference type="Proteomes" id="UP001227831"/>
    </source>
</evidence>
<reference evidence="2 3" key="1">
    <citation type="journal article" date="2023" name="Int. J. Syst. Evol. Microbiol.">
        <title>Lactiplantibacillus brownii sp. nov., a novel psychrotolerant species isolated from sauerkraut.</title>
        <authorList>
            <person name="Heng Y.C."/>
            <person name="Silvaraju S."/>
            <person name="Lee J.K.Y."/>
            <person name="Kittelmann S."/>
        </authorList>
    </citation>
    <scope>NUCLEOTIDE SEQUENCE [LARGE SCALE GENOMIC DNA]</scope>
    <source>
        <strain evidence="2 3">WILCCON 0030</strain>
    </source>
</reference>
<gene>
    <name evidence="2" type="ORF">RA086_09520</name>
</gene>
<feature type="transmembrane region" description="Helical" evidence="1">
    <location>
        <begin position="139"/>
        <end position="157"/>
    </location>
</feature>
<keyword evidence="1" id="KW-1133">Transmembrane helix</keyword>
<organism evidence="2 3">
    <name type="scientific">Lactiplantibacillus brownii</name>
    <dbReference type="NCBI Taxonomy" id="3069269"/>
    <lineage>
        <taxon>Bacteria</taxon>
        <taxon>Bacillati</taxon>
        <taxon>Bacillota</taxon>
        <taxon>Bacilli</taxon>
        <taxon>Lactobacillales</taxon>
        <taxon>Lactobacillaceae</taxon>
        <taxon>Lactiplantibacillus</taxon>
    </lineage>
</organism>
<dbReference type="RefSeq" id="WP_308703563.1">
    <property type="nucleotide sequence ID" value="NZ_AP027463.1"/>
</dbReference>